<evidence type="ECO:0000313" key="2">
    <source>
        <dbReference type="EMBL" id="BBI90657.1"/>
    </source>
</evidence>
<dbReference type="GeneID" id="55803070"/>
<sequence length="86" mass="10596">MNILNYTDEPVIIDKITESAKTVYENYNKHLLENIKSDIKLLHEDIIEETKFMTTRFQRPEQVNKKRNKNRRKNKHSRKQRKRNRK</sequence>
<reference evidence="2 3" key="1">
    <citation type="journal article" date="2019" name="Arch. Virol.">
        <title>A novel jumbo Tenacibaculum maritimum lytic phage with head-fiber-like appendages.</title>
        <authorList>
            <person name="Kawato Y."/>
            <person name="Istiqomah I."/>
            <person name="Gaafar A.Y."/>
            <person name="Hanaoka M."/>
            <person name="Ishimaru K."/>
            <person name="Yasuike M."/>
            <person name="Nishiki I."/>
            <person name="Nakamura Y."/>
            <person name="Fujiwara A."/>
            <person name="Nakai T."/>
        </authorList>
    </citation>
    <scope>NUCLEOTIDE SEQUENCE [LARGE SCALE GENOMIC DNA]</scope>
    <source>
        <strain evidence="2 3">PTm1</strain>
    </source>
</reference>
<evidence type="ECO:0000313" key="3">
    <source>
        <dbReference type="Proteomes" id="UP000422648"/>
    </source>
</evidence>
<protein>
    <submittedName>
        <fullName evidence="2">Uncharacterized protein</fullName>
    </submittedName>
</protein>
<feature type="compositionally biased region" description="Basic residues" evidence="1">
    <location>
        <begin position="65"/>
        <end position="86"/>
    </location>
</feature>
<dbReference type="RefSeq" id="YP_009873949.1">
    <property type="nucleotide sequence ID" value="NC_049340.1"/>
</dbReference>
<dbReference type="Proteomes" id="UP000422648">
    <property type="component" value="Segment"/>
</dbReference>
<feature type="region of interest" description="Disordered" evidence="1">
    <location>
        <begin position="55"/>
        <end position="86"/>
    </location>
</feature>
<dbReference type="EMBL" id="AP019524">
    <property type="protein sequence ID" value="BBI90657.1"/>
    <property type="molecule type" value="Genomic_DNA"/>
</dbReference>
<dbReference type="KEGG" id="vg:55803070"/>
<keyword evidence="3" id="KW-1185">Reference proteome</keyword>
<name>A0A5S9BZ83_9CAUD</name>
<organism evidence="2 3">
    <name type="scientific">Tenacibaculum phage PTm1</name>
    <dbReference type="NCBI Taxonomy" id="2547425"/>
    <lineage>
        <taxon>Viruses</taxon>
        <taxon>Duplodnaviria</taxon>
        <taxon>Heunggongvirae</taxon>
        <taxon>Uroviricota</taxon>
        <taxon>Caudoviricetes</taxon>
        <taxon>Shirahamavirus</taxon>
        <taxon>Shirahamavirus PTm1</taxon>
    </lineage>
</organism>
<proteinExistence type="predicted"/>
<evidence type="ECO:0000256" key="1">
    <source>
        <dbReference type="SAM" id="MobiDB-lite"/>
    </source>
</evidence>
<accession>A0A5S9BZ83</accession>